<comment type="caution">
    <text evidence="2">The sequence shown here is derived from an EMBL/GenBank/DDBJ whole genome shotgun (WGS) entry which is preliminary data.</text>
</comment>
<dbReference type="EMBL" id="SNYK01000008">
    <property type="protein sequence ID" value="TDQ37326.1"/>
    <property type="molecule type" value="Genomic_DNA"/>
</dbReference>
<protein>
    <submittedName>
        <fullName evidence="2">Putative membrane protein</fullName>
    </submittedName>
</protein>
<feature type="transmembrane region" description="Helical" evidence="1">
    <location>
        <begin position="27"/>
        <end position="45"/>
    </location>
</feature>
<dbReference type="Proteomes" id="UP000294575">
    <property type="component" value="Unassembled WGS sequence"/>
</dbReference>
<accession>A0A4R6TVS5</accession>
<keyword evidence="1" id="KW-1133">Transmembrane helix</keyword>
<feature type="transmembrane region" description="Helical" evidence="1">
    <location>
        <begin position="151"/>
        <end position="172"/>
    </location>
</feature>
<keyword evidence="1" id="KW-0812">Transmembrane</keyword>
<sequence length="183" mass="20488">MKALLTILVVVTGIVYPFVVYFGFDHLSPRLFAVVLALVWLLRSFTLPGGQGKIQSAVVLAFCLLLFTVNEGQLLYWYPVLVNGLLMLVFAASLVSGPPVIERLARLQEPDLPPRAVAYTRKVTVAWVLFFAANAGVAAALTLWAPRSWWLLYNGFIAYFLIGLMFGIEWLIRQRVKKADELD</sequence>
<proteinExistence type="predicted"/>
<evidence type="ECO:0000313" key="3">
    <source>
        <dbReference type="Proteomes" id="UP000294575"/>
    </source>
</evidence>
<keyword evidence="3" id="KW-1185">Reference proteome</keyword>
<evidence type="ECO:0000256" key="1">
    <source>
        <dbReference type="SAM" id="Phobius"/>
    </source>
</evidence>
<dbReference type="AlphaFoldDB" id="A0A4R6TVS5"/>
<gene>
    <name evidence="2" type="ORF">DFQ45_108106</name>
</gene>
<name>A0A4R6TVS5_9GAMM</name>
<feature type="transmembrane region" description="Helical" evidence="1">
    <location>
        <begin position="125"/>
        <end position="145"/>
    </location>
</feature>
<dbReference type="OrthoDB" id="8537043at2"/>
<keyword evidence="1" id="KW-0472">Membrane</keyword>
<dbReference type="RefSeq" id="WP_101495788.1">
    <property type="nucleotide sequence ID" value="NZ_LNJZ01000003.1"/>
</dbReference>
<reference evidence="2 3" key="1">
    <citation type="submission" date="2019-03" db="EMBL/GenBank/DDBJ databases">
        <title>Genomic Encyclopedia of Type Strains, Phase IV (KMG-IV): sequencing the most valuable type-strain genomes for metagenomic binning, comparative biology and taxonomic classification.</title>
        <authorList>
            <person name="Goeker M."/>
        </authorList>
    </citation>
    <scope>NUCLEOTIDE SEQUENCE [LARGE SCALE GENOMIC DNA]</scope>
    <source>
        <strain evidence="2 3">DSM 28679</strain>
    </source>
</reference>
<evidence type="ECO:0000313" key="2">
    <source>
        <dbReference type="EMBL" id="TDQ37326.1"/>
    </source>
</evidence>
<feature type="transmembrane region" description="Helical" evidence="1">
    <location>
        <begin position="84"/>
        <end position="105"/>
    </location>
</feature>
<organism evidence="2 3">
    <name type="scientific">Thiopseudomonas denitrificans</name>
    <dbReference type="NCBI Taxonomy" id="1501432"/>
    <lineage>
        <taxon>Bacteria</taxon>
        <taxon>Pseudomonadati</taxon>
        <taxon>Pseudomonadota</taxon>
        <taxon>Gammaproteobacteria</taxon>
        <taxon>Pseudomonadales</taxon>
        <taxon>Pseudomonadaceae</taxon>
        <taxon>Thiopseudomonas</taxon>
    </lineage>
</organism>